<proteinExistence type="predicted"/>
<dbReference type="KEGG" id="pif:PITG_12583"/>
<feature type="region of interest" description="Disordered" evidence="1">
    <location>
        <begin position="1"/>
        <end position="20"/>
    </location>
</feature>
<dbReference type="GeneID" id="9478404"/>
<accession>D0NKW0</accession>
<feature type="compositionally biased region" description="Polar residues" evidence="1">
    <location>
        <begin position="1"/>
        <end position="13"/>
    </location>
</feature>
<dbReference type="RefSeq" id="XP_002900453.1">
    <property type="nucleotide sequence ID" value="XM_002900407.1"/>
</dbReference>
<dbReference type="AlphaFoldDB" id="D0NKW0"/>
<sequence>MDQRITSTPFSNQVRRDRRPRILNQGAPVSITTHSFSRALVSAATVRWFSPLLDGFVCPPYGPSVTEVVSSPALSSQQMAPVAPSRRR</sequence>
<name>D0NKW0_PHYIT</name>
<reference evidence="3" key="1">
    <citation type="journal article" date="2009" name="Nature">
        <title>Genome sequence and analysis of the Irish potato famine pathogen Phytophthora infestans.</title>
        <authorList>
            <consortium name="The Broad Institute Genome Sequencing Platform"/>
            <person name="Haas B.J."/>
            <person name="Kamoun S."/>
            <person name="Zody M.C."/>
            <person name="Jiang R.H."/>
            <person name="Handsaker R.E."/>
            <person name="Cano L.M."/>
            <person name="Grabherr M."/>
            <person name="Kodira C.D."/>
            <person name="Raffaele S."/>
            <person name="Torto-Alalibo T."/>
            <person name="Bozkurt T.O."/>
            <person name="Ah-Fong A.M."/>
            <person name="Alvarado L."/>
            <person name="Anderson V.L."/>
            <person name="Armstrong M.R."/>
            <person name="Avrova A."/>
            <person name="Baxter L."/>
            <person name="Beynon J."/>
            <person name="Boevink P.C."/>
            <person name="Bollmann S.R."/>
            <person name="Bos J.I."/>
            <person name="Bulone V."/>
            <person name="Cai G."/>
            <person name="Cakir C."/>
            <person name="Carrington J.C."/>
            <person name="Chawner M."/>
            <person name="Conti L."/>
            <person name="Costanzo S."/>
            <person name="Ewan R."/>
            <person name="Fahlgren N."/>
            <person name="Fischbach M.A."/>
            <person name="Fugelstad J."/>
            <person name="Gilroy E.M."/>
            <person name="Gnerre S."/>
            <person name="Green P.J."/>
            <person name="Grenville-Briggs L.J."/>
            <person name="Griffith J."/>
            <person name="Grunwald N.J."/>
            <person name="Horn K."/>
            <person name="Horner N.R."/>
            <person name="Hu C.H."/>
            <person name="Huitema E."/>
            <person name="Jeong D.H."/>
            <person name="Jones A.M."/>
            <person name="Jones J.D."/>
            <person name="Jones R.W."/>
            <person name="Karlsson E.K."/>
            <person name="Kunjeti S.G."/>
            <person name="Lamour K."/>
            <person name="Liu Z."/>
            <person name="Ma L."/>
            <person name="Maclean D."/>
            <person name="Chibucos M.C."/>
            <person name="McDonald H."/>
            <person name="McWalters J."/>
            <person name="Meijer H.J."/>
            <person name="Morgan W."/>
            <person name="Morris P.F."/>
            <person name="Munro C.A."/>
            <person name="O'Neill K."/>
            <person name="Ospina-Giraldo M."/>
            <person name="Pinzon A."/>
            <person name="Pritchard L."/>
            <person name="Ramsahoye B."/>
            <person name="Ren Q."/>
            <person name="Restrepo S."/>
            <person name="Roy S."/>
            <person name="Sadanandom A."/>
            <person name="Savidor A."/>
            <person name="Schornack S."/>
            <person name="Schwartz D.C."/>
            <person name="Schumann U.D."/>
            <person name="Schwessinger B."/>
            <person name="Seyer L."/>
            <person name="Sharpe T."/>
            <person name="Silvar C."/>
            <person name="Song J."/>
            <person name="Studholme D.J."/>
            <person name="Sykes S."/>
            <person name="Thines M."/>
            <person name="van de Vondervoort P.J."/>
            <person name="Phuntumart V."/>
            <person name="Wawra S."/>
            <person name="Weide R."/>
            <person name="Win J."/>
            <person name="Young C."/>
            <person name="Zhou S."/>
            <person name="Fry W."/>
            <person name="Meyers B.C."/>
            <person name="van West P."/>
            <person name="Ristaino J."/>
            <person name="Govers F."/>
            <person name="Birch P.R."/>
            <person name="Whisson S.C."/>
            <person name="Judelson H.S."/>
            <person name="Nusbaum C."/>
        </authorList>
    </citation>
    <scope>NUCLEOTIDE SEQUENCE [LARGE SCALE GENOMIC DNA]</scope>
    <source>
        <strain evidence="3">T30-4</strain>
    </source>
</reference>
<dbReference type="VEuPathDB" id="FungiDB:PITG_12583"/>
<dbReference type="HOGENOM" id="CLU_2473812_0_0_1"/>
<keyword evidence="3" id="KW-1185">Reference proteome</keyword>
<dbReference type="Proteomes" id="UP000006643">
    <property type="component" value="Unassembled WGS sequence"/>
</dbReference>
<protein>
    <submittedName>
        <fullName evidence="2">Uncharacterized protein</fullName>
    </submittedName>
</protein>
<evidence type="ECO:0000256" key="1">
    <source>
        <dbReference type="SAM" id="MobiDB-lite"/>
    </source>
</evidence>
<gene>
    <name evidence="2" type="ORF">PITG_12583</name>
</gene>
<organism evidence="2 3">
    <name type="scientific">Phytophthora infestans (strain T30-4)</name>
    <name type="common">Potato late blight agent</name>
    <dbReference type="NCBI Taxonomy" id="403677"/>
    <lineage>
        <taxon>Eukaryota</taxon>
        <taxon>Sar</taxon>
        <taxon>Stramenopiles</taxon>
        <taxon>Oomycota</taxon>
        <taxon>Peronosporomycetes</taxon>
        <taxon>Peronosporales</taxon>
        <taxon>Peronosporaceae</taxon>
        <taxon>Phytophthora</taxon>
    </lineage>
</organism>
<dbReference type="InParanoid" id="D0NKW0"/>
<evidence type="ECO:0000313" key="2">
    <source>
        <dbReference type="EMBL" id="EEY60246.1"/>
    </source>
</evidence>
<evidence type="ECO:0000313" key="3">
    <source>
        <dbReference type="Proteomes" id="UP000006643"/>
    </source>
</evidence>
<dbReference type="EMBL" id="DS028143">
    <property type="protein sequence ID" value="EEY60246.1"/>
    <property type="molecule type" value="Genomic_DNA"/>
</dbReference>